<dbReference type="Gene3D" id="3.10.450.50">
    <property type="match status" value="1"/>
</dbReference>
<feature type="domain" description="SnoaL-like" evidence="1">
    <location>
        <begin position="19"/>
        <end position="120"/>
    </location>
</feature>
<evidence type="ECO:0000259" key="1">
    <source>
        <dbReference type="Pfam" id="PF12680"/>
    </source>
</evidence>
<organism evidence="2 3">
    <name type="scientific">Mycobacterium attenuatum</name>
    <dbReference type="NCBI Taxonomy" id="2341086"/>
    <lineage>
        <taxon>Bacteria</taxon>
        <taxon>Bacillati</taxon>
        <taxon>Actinomycetota</taxon>
        <taxon>Actinomycetes</taxon>
        <taxon>Mycobacteriales</taxon>
        <taxon>Mycobacteriaceae</taxon>
        <taxon>Mycobacterium</taxon>
    </lineage>
</organism>
<sequence>MSLAAMTDLSANSARNVVLALWRALARRDWADVKTYLCADCLYVDMPMPAISARGPDDIVTRLKLGLEPLADYQNHDGLLVSNGSDVMYEHSETRTFPTGEQGLLRFVSVHKVVDGKIALWKDYWDFNTLVSFAPPNHFEALAGGDTGWVFDATGLV</sequence>
<keyword evidence="2" id="KW-0378">Hydrolase</keyword>
<dbReference type="SUPFAM" id="SSF54427">
    <property type="entry name" value="NTF2-like"/>
    <property type="match status" value="1"/>
</dbReference>
<evidence type="ECO:0000313" key="2">
    <source>
        <dbReference type="EMBL" id="VBA39242.1"/>
    </source>
</evidence>
<dbReference type="Pfam" id="PF12680">
    <property type="entry name" value="SnoaL_2"/>
    <property type="match status" value="1"/>
</dbReference>
<dbReference type="GO" id="GO:0018744">
    <property type="term" value="F:limonene-1,2-epoxide hydrolase activity"/>
    <property type="evidence" value="ECO:0007669"/>
    <property type="project" value="UniProtKB-EC"/>
</dbReference>
<dbReference type="InterPro" id="IPR032710">
    <property type="entry name" value="NTF2-like_dom_sf"/>
</dbReference>
<dbReference type="InterPro" id="IPR037401">
    <property type="entry name" value="SnoaL-like"/>
</dbReference>
<gene>
    <name evidence="2" type="primary">limA</name>
    <name evidence="2" type="ORF">LAUMK136_02885</name>
</gene>
<accession>A0A498Q3Y1</accession>
<name>A0A498Q3Y1_9MYCO</name>
<dbReference type="AlphaFoldDB" id="A0A498Q3Y1"/>
<dbReference type="Proteomes" id="UP000273307">
    <property type="component" value="Unassembled WGS sequence"/>
</dbReference>
<proteinExistence type="predicted"/>
<keyword evidence="3" id="KW-1185">Reference proteome</keyword>
<dbReference type="EC" id="3.3.2.8" evidence="2"/>
<dbReference type="EMBL" id="UPHP01000067">
    <property type="protein sequence ID" value="VBA39242.1"/>
    <property type="molecule type" value="Genomic_DNA"/>
</dbReference>
<protein>
    <submittedName>
        <fullName evidence="2">Limonene-1,2-epoxide hydrolase</fullName>
        <ecNumber evidence="2">3.3.2.8</ecNumber>
    </submittedName>
</protein>
<evidence type="ECO:0000313" key="3">
    <source>
        <dbReference type="Proteomes" id="UP000273307"/>
    </source>
</evidence>
<reference evidence="2 3" key="1">
    <citation type="submission" date="2018-09" db="EMBL/GenBank/DDBJ databases">
        <authorList>
            <person name="Tagini F."/>
        </authorList>
    </citation>
    <scope>NUCLEOTIDE SEQUENCE [LARGE SCALE GENOMIC DNA]</scope>
    <source>
        <strain evidence="2 3">MK136</strain>
    </source>
</reference>